<gene>
    <name evidence="3" type="ORF">P8A19_07895</name>
</gene>
<sequence>MTEPHPLPLAGITVVSLEQAVAAPFATRQLADLGARVIKVERPGGGDFARRYDTTVHGQASYFVWLNRSKESLILDLKAPEGREILDELIATADVFVQNLAPGAADRMGLGAAALQARHPSLITCTVSGYGTSGSWSGRKAYDLLVQCQTGLLSITGSPDEPARSGISVADIAGGMYAYSGILSALFTRATTGRAPAVEVSLFDALAEWMSQPAYYTRYGGAQPPRIGAQHATIAPYGPFTAADGKDVMLSIQNEREWDALCVTVLGLPGLVDDPRFRTGPDRVAHREELNAIVAARFADLGSEEAGELLDRAAIANAGVNSVAEFLDHPALIERDRWREVSVPGAPGPVQALLPPVDLGGVAPRMDPVPAAGLHTGRILAGLGRSAADIERLRARGVVETDDPYHGAAPDDIMPAQDNSS</sequence>
<reference evidence="3 4" key="1">
    <citation type="submission" date="2023-03" db="EMBL/GenBank/DDBJ databases">
        <title>Isolation and description of six Streptomyces strains from soil environments, able to metabolize different microbial glucans.</title>
        <authorList>
            <person name="Widen T."/>
            <person name="Larsbrink J."/>
        </authorList>
    </citation>
    <scope>NUCLEOTIDE SEQUENCE [LARGE SCALE GENOMIC DNA]</scope>
    <source>
        <strain evidence="3 4">Alt2</strain>
    </source>
</reference>
<dbReference type="RefSeq" id="WP_306106133.1">
    <property type="nucleotide sequence ID" value="NZ_CP120988.1"/>
</dbReference>
<dbReference type="InterPro" id="IPR050483">
    <property type="entry name" value="CoA-transferase_III_domain"/>
</dbReference>
<dbReference type="Gene3D" id="3.40.50.10540">
    <property type="entry name" value="Crotonobetainyl-coa:carnitine coa-transferase, domain 1"/>
    <property type="match status" value="1"/>
</dbReference>
<dbReference type="EMBL" id="CP120988">
    <property type="protein sequence ID" value="WLQ55367.1"/>
    <property type="molecule type" value="Genomic_DNA"/>
</dbReference>
<evidence type="ECO:0000256" key="1">
    <source>
        <dbReference type="ARBA" id="ARBA00022679"/>
    </source>
</evidence>
<name>A0ABY9IJE4_9ACTN</name>
<dbReference type="Pfam" id="PF02515">
    <property type="entry name" value="CoA_transf_3"/>
    <property type="match status" value="1"/>
</dbReference>
<dbReference type="Gene3D" id="3.30.1540.10">
    <property type="entry name" value="formyl-coa transferase, domain 3"/>
    <property type="match status" value="1"/>
</dbReference>
<keyword evidence="4" id="KW-1185">Reference proteome</keyword>
<dbReference type="Proteomes" id="UP001235744">
    <property type="component" value="Chromosome"/>
</dbReference>
<keyword evidence="1" id="KW-0808">Transferase</keyword>
<proteinExistence type="predicted"/>
<dbReference type="InterPro" id="IPR003673">
    <property type="entry name" value="CoA-Trfase_fam_III"/>
</dbReference>
<evidence type="ECO:0000256" key="2">
    <source>
        <dbReference type="SAM" id="MobiDB-lite"/>
    </source>
</evidence>
<evidence type="ECO:0000313" key="3">
    <source>
        <dbReference type="EMBL" id="WLQ55367.1"/>
    </source>
</evidence>
<dbReference type="PANTHER" id="PTHR48207">
    <property type="entry name" value="SUCCINATE--HYDROXYMETHYLGLUTARATE COA-TRANSFERASE"/>
    <property type="match status" value="1"/>
</dbReference>
<dbReference type="SUPFAM" id="SSF89796">
    <property type="entry name" value="CoA-transferase family III (CaiB/BaiF)"/>
    <property type="match status" value="1"/>
</dbReference>
<organism evidence="3 4">
    <name type="scientific">Streptomyces poriferorum</name>
    <dbReference type="NCBI Taxonomy" id="2798799"/>
    <lineage>
        <taxon>Bacteria</taxon>
        <taxon>Bacillati</taxon>
        <taxon>Actinomycetota</taxon>
        <taxon>Actinomycetes</taxon>
        <taxon>Kitasatosporales</taxon>
        <taxon>Streptomycetaceae</taxon>
        <taxon>Streptomyces</taxon>
    </lineage>
</organism>
<feature type="region of interest" description="Disordered" evidence="2">
    <location>
        <begin position="402"/>
        <end position="421"/>
    </location>
</feature>
<dbReference type="InterPro" id="IPR023606">
    <property type="entry name" value="CoA-Trfase_III_dom_1_sf"/>
</dbReference>
<protein>
    <submittedName>
        <fullName evidence="3">CaiB/BaiF CoA-transferase family protein</fullName>
    </submittedName>
</protein>
<dbReference type="InterPro" id="IPR044855">
    <property type="entry name" value="CoA-Trfase_III_dom3_sf"/>
</dbReference>
<evidence type="ECO:0000313" key="4">
    <source>
        <dbReference type="Proteomes" id="UP001235744"/>
    </source>
</evidence>
<dbReference type="PANTHER" id="PTHR48207:SF3">
    <property type="entry name" value="SUCCINATE--HYDROXYMETHYLGLUTARATE COA-TRANSFERASE"/>
    <property type="match status" value="1"/>
</dbReference>
<accession>A0ABY9IJE4</accession>